<evidence type="ECO:0000313" key="1">
    <source>
        <dbReference type="EMBL" id="TDH73842.1"/>
    </source>
</evidence>
<dbReference type="Proteomes" id="UP000294530">
    <property type="component" value="Unassembled WGS sequence"/>
</dbReference>
<dbReference type="OrthoDB" id="115602at2759"/>
<dbReference type="AlphaFoldDB" id="A0A976P027"/>
<gene>
    <name evidence="1" type="ORF">CCR75_005588</name>
</gene>
<sequence>MNFPEFCANQILGLERELSFCRLNLTLARQMKSTTKSDIIIGMHGAGLVNRFRWGYRNLCQLVGCQWHQYRSDKEGRS</sequence>
<proteinExistence type="predicted"/>
<keyword evidence="2" id="KW-1185">Reference proteome</keyword>
<protein>
    <submittedName>
        <fullName evidence="1">Uncharacterized protein</fullName>
    </submittedName>
</protein>
<dbReference type="GeneID" id="94349338"/>
<dbReference type="RefSeq" id="XP_067823340.1">
    <property type="nucleotide sequence ID" value="XM_067963667.1"/>
</dbReference>
<dbReference type="EMBL" id="SHOA02000005">
    <property type="protein sequence ID" value="TDH73842.1"/>
    <property type="molecule type" value="Genomic_DNA"/>
</dbReference>
<reference evidence="1 2" key="1">
    <citation type="journal article" date="2021" name="Genome Biol.">
        <title>AFLAP: assembly-free linkage analysis pipeline using k-mers from genome sequencing data.</title>
        <authorList>
            <person name="Fletcher K."/>
            <person name="Zhang L."/>
            <person name="Gil J."/>
            <person name="Han R."/>
            <person name="Cavanaugh K."/>
            <person name="Michelmore R."/>
        </authorList>
    </citation>
    <scope>NUCLEOTIDE SEQUENCE [LARGE SCALE GENOMIC DNA]</scope>
    <source>
        <strain evidence="1 2">SF5</strain>
    </source>
</reference>
<name>A0A976P027_BRELC</name>
<organism evidence="1 2">
    <name type="scientific">Bremia lactucae</name>
    <name type="common">Lettuce downy mildew</name>
    <dbReference type="NCBI Taxonomy" id="4779"/>
    <lineage>
        <taxon>Eukaryota</taxon>
        <taxon>Sar</taxon>
        <taxon>Stramenopiles</taxon>
        <taxon>Oomycota</taxon>
        <taxon>Peronosporomycetes</taxon>
        <taxon>Peronosporales</taxon>
        <taxon>Peronosporaceae</taxon>
        <taxon>Bremia</taxon>
    </lineage>
</organism>
<dbReference type="KEGG" id="blac:94349338"/>
<accession>A0A976P027</accession>
<comment type="caution">
    <text evidence="1">The sequence shown here is derived from an EMBL/GenBank/DDBJ whole genome shotgun (WGS) entry which is preliminary data.</text>
</comment>
<evidence type="ECO:0000313" key="2">
    <source>
        <dbReference type="Proteomes" id="UP000294530"/>
    </source>
</evidence>